<sequence length="372" mass="39581">MKILRTIYAEDLEDIAIGGAILGTGGGGDPYVGKLMAQEAIRKHGPVKLVDMADLPDDALIVPVCMMGAPTVMTEKLPQGDELIIAFRKLEQLLGRKIDAVLCGEAGGVNSTTPFVVAAATGLPLVDGDGMGRAYPELQMVTFTMHGVSATPMVLCDDKGNSLVLETVDNAWTERLARAATVEMGGSALLAFYPMSGDVAKKCVVRGTLTLCANLGRTLRESRAANGNPVDAISDMLGATLLFHGRLTDIDRRTIGGFARGTARFDGVEEWKGQTFKLDFQNEFLMAERDGAIVCTTPDPITLLEAESGNPVTADSLRYGLRLVALAFPCNPQWQTPAGIALVGPRYFGYDADYIPYQVLGHAGGRDQASPA</sequence>
<gene>
    <name evidence="3" type="ORF">ADU59_13535</name>
</gene>
<keyword evidence="4" id="KW-1185">Reference proteome</keyword>
<dbReference type="RefSeq" id="WP_068954654.1">
    <property type="nucleotide sequence ID" value="NZ_LGLV01000008.1"/>
</dbReference>
<feature type="domain" description="S-Me-THD-like C-terminal" evidence="2">
    <location>
        <begin position="169"/>
        <end position="356"/>
    </location>
</feature>
<evidence type="ECO:0000259" key="2">
    <source>
        <dbReference type="Pfam" id="PF20906"/>
    </source>
</evidence>
<feature type="domain" description="S-Me-THD N-terminal" evidence="1">
    <location>
        <begin position="10"/>
        <end position="166"/>
    </location>
</feature>
<protein>
    <recommendedName>
        <fullName evidence="5">Hydantoinase</fullName>
    </recommendedName>
</protein>
<dbReference type="Gene3D" id="3.40.1610.10">
    <property type="entry name" value="CV3147-like domain"/>
    <property type="match status" value="1"/>
</dbReference>
<dbReference type="Proteomes" id="UP000093111">
    <property type="component" value="Unassembled WGS sequence"/>
</dbReference>
<dbReference type="Gene3D" id="2.40.390.10">
    <property type="entry name" value="CV3147-like"/>
    <property type="match status" value="1"/>
</dbReference>
<accession>A0A1C7P550</accession>
<dbReference type="OrthoDB" id="7441206at2"/>
<comment type="caution">
    <text evidence="3">The sequence shown here is derived from an EMBL/GenBank/DDBJ whole genome shotgun (WGS) entry which is preliminary data.</text>
</comment>
<evidence type="ECO:0000313" key="3">
    <source>
        <dbReference type="EMBL" id="OBZ94834.1"/>
    </source>
</evidence>
<name>A0A1C7P550_9HYPH</name>
<dbReference type="AlphaFoldDB" id="A0A1C7P550"/>
<dbReference type="PATRIC" id="fig|1612624.7.peg.4614"/>
<evidence type="ECO:0000259" key="1">
    <source>
        <dbReference type="Pfam" id="PF06032"/>
    </source>
</evidence>
<dbReference type="InterPro" id="IPR048350">
    <property type="entry name" value="S-Me-THD-like_C"/>
</dbReference>
<dbReference type="Pfam" id="PF06032">
    <property type="entry name" value="S-Me-THD_N"/>
    <property type="match status" value="1"/>
</dbReference>
<dbReference type="InterPro" id="IPR024071">
    <property type="entry name" value="S-Me-THD_C_sf"/>
</dbReference>
<reference evidence="3 4" key="1">
    <citation type="journal article" date="2016" name="Syst. Appl. Microbiol.">
        <title>Pararhizobium polonicum sp. nov. isolated from tumors on stone fruit rootstocks.</title>
        <authorList>
            <person name="Pulawska J."/>
            <person name="Kuzmanovic N."/>
            <person name="Willems A."/>
            <person name="Pothier J.F."/>
        </authorList>
    </citation>
    <scope>NUCLEOTIDE SEQUENCE [LARGE SCALE GENOMIC DNA]</scope>
    <source>
        <strain evidence="3 4">F5.1</strain>
    </source>
</reference>
<dbReference type="InterPro" id="IPR027479">
    <property type="entry name" value="S-Me-THD_N_sf"/>
</dbReference>
<dbReference type="InterPro" id="IPR010318">
    <property type="entry name" value="S-Me-THD_N"/>
</dbReference>
<dbReference type="SUPFAM" id="SSF160991">
    <property type="entry name" value="CV3147-like"/>
    <property type="match status" value="1"/>
</dbReference>
<dbReference type="STRING" id="1612624.ADU59_13535"/>
<dbReference type="EMBL" id="LGLV01000008">
    <property type="protein sequence ID" value="OBZ94834.1"/>
    <property type="molecule type" value="Genomic_DNA"/>
</dbReference>
<dbReference type="Pfam" id="PF20906">
    <property type="entry name" value="S-Me-THD_C"/>
    <property type="match status" value="1"/>
</dbReference>
<evidence type="ECO:0008006" key="5">
    <source>
        <dbReference type="Google" id="ProtNLM"/>
    </source>
</evidence>
<evidence type="ECO:0000313" key="4">
    <source>
        <dbReference type="Proteomes" id="UP000093111"/>
    </source>
</evidence>
<organism evidence="3 4">
    <name type="scientific">Pararhizobium polonicum</name>
    <dbReference type="NCBI Taxonomy" id="1612624"/>
    <lineage>
        <taxon>Bacteria</taxon>
        <taxon>Pseudomonadati</taxon>
        <taxon>Pseudomonadota</taxon>
        <taxon>Alphaproteobacteria</taxon>
        <taxon>Hyphomicrobiales</taxon>
        <taxon>Rhizobiaceae</taxon>
        <taxon>Rhizobium/Agrobacterium group</taxon>
        <taxon>Pararhizobium</taxon>
    </lineage>
</organism>
<proteinExistence type="predicted"/>